<dbReference type="RefSeq" id="WP_270685880.1">
    <property type="nucleotide sequence ID" value="NZ_JAQFWQ010000029.1"/>
</dbReference>
<organism evidence="10 11">
    <name type="scientific">Nocardiopsis endophytica</name>
    <dbReference type="NCBI Taxonomy" id="3018445"/>
    <lineage>
        <taxon>Bacteria</taxon>
        <taxon>Bacillati</taxon>
        <taxon>Actinomycetota</taxon>
        <taxon>Actinomycetes</taxon>
        <taxon>Streptosporangiales</taxon>
        <taxon>Nocardiopsidaceae</taxon>
        <taxon>Nocardiopsis</taxon>
    </lineage>
</organism>
<keyword evidence="6 10" id="KW-0067">ATP-binding</keyword>
<comment type="caution">
    <text evidence="10">The sequence shown here is derived from an EMBL/GenBank/DDBJ whole genome shotgun (WGS) entry which is preliminary data.</text>
</comment>
<feature type="domain" description="ABC transporter" evidence="9">
    <location>
        <begin position="308"/>
        <end position="547"/>
    </location>
</feature>
<protein>
    <submittedName>
        <fullName evidence="10">ABC transporter ATP-binding protein</fullName>
    </submittedName>
</protein>
<dbReference type="InterPro" id="IPR003593">
    <property type="entry name" value="AAA+_ATPase"/>
</dbReference>
<proteinExistence type="inferred from homology"/>
<keyword evidence="3" id="KW-0813">Transport</keyword>
<dbReference type="PANTHER" id="PTHR43297:SF2">
    <property type="entry name" value="DIPEPTIDE TRANSPORT ATP-BINDING PROTEIN DPPD"/>
    <property type="match status" value="1"/>
</dbReference>
<dbReference type="PANTHER" id="PTHR43297">
    <property type="entry name" value="OLIGOPEPTIDE TRANSPORT ATP-BINDING PROTEIN APPD"/>
    <property type="match status" value="1"/>
</dbReference>
<evidence type="ECO:0000256" key="5">
    <source>
        <dbReference type="ARBA" id="ARBA00022741"/>
    </source>
</evidence>
<dbReference type="NCBIfam" id="NF008453">
    <property type="entry name" value="PRK11308.1"/>
    <property type="match status" value="2"/>
</dbReference>
<gene>
    <name evidence="10" type="ORF">O4J56_12350</name>
</gene>
<evidence type="ECO:0000259" key="9">
    <source>
        <dbReference type="PROSITE" id="PS50893"/>
    </source>
</evidence>
<evidence type="ECO:0000313" key="10">
    <source>
        <dbReference type="EMBL" id="MDA2811425.1"/>
    </source>
</evidence>
<keyword evidence="4" id="KW-1003">Cell membrane</keyword>
<dbReference type="Proteomes" id="UP001527866">
    <property type="component" value="Unassembled WGS sequence"/>
</dbReference>
<dbReference type="EMBL" id="JAQFWQ010000029">
    <property type="protein sequence ID" value="MDA2811425.1"/>
    <property type="molecule type" value="Genomic_DNA"/>
</dbReference>
<dbReference type="InterPro" id="IPR013563">
    <property type="entry name" value="Oligopep_ABC_C"/>
</dbReference>
<sequence length="561" mass="59130">MTRPEEAPRRREEREEEPVLRASGLTVRFPGQEGHGAAVRGLDLHVAPGEVLALVGESGSGKSAATMGVLGLVPRGTEVGGSAVLGGRELVGLGERGLRGIRGRRAAVVFQEPMTSLNPVFTVGWQLREVLRVHLGMGRAAAHARARELLELVGLDEAERRLRGYPHQLSGGQRQRVMIAMALACDPEVLIADEPTTALDVTVQAGILRLLRGLADRLGTAIVLITHDMGVVAGVADRVVVMHRGEAVESGEVGRVLGAPRHDYTRRLLASVPRLGASSAAGAPPADAPPAADSGAAAPGSGDAAPALAVRELSVHYGSAVAVSGVSLTVARGETVGLVGESGSGKSTLGRCAVGLQRPSSGSVAVCGTEISGLSRRRMRPLRRSVQMVFQDPASSLNPRMTVGAMLAEPLRRFGPARGAALDRRVEALLEDVRLDPDMRHRYPHQFSGGQRQRVAIARALALEPDLLVADEPTSALDVSVQDEILELLTALQREKGFGCLFISHDLAVVERMSSRVAVMRGGELVEEGPTTRVLSDPEHPYTRTLLEAAPSVDAAPRATG</sequence>
<dbReference type="InterPro" id="IPR050388">
    <property type="entry name" value="ABC_Ni/Peptide_Import"/>
</dbReference>
<feature type="domain" description="ABC transporter" evidence="9">
    <location>
        <begin position="20"/>
        <end position="269"/>
    </location>
</feature>
<evidence type="ECO:0000256" key="1">
    <source>
        <dbReference type="ARBA" id="ARBA00004202"/>
    </source>
</evidence>
<dbReference type="PROSITE" id="PS50893">
    <property type="entry name" value="ABC_TRANSPORTER_2"/>
    <property type="match status" value="2"/>
</dbReference>
<dbReference type="PROSITE" id="PS00211">
    <property type="entry name" value="ABC_TRANSPORTER_1"/>
    <property type="match status" value="2"/>
</dbReference>
<dbReference type="GO" id="GO:0005524">
    <property type="term" value="F:ATP binding"/>
    <property type="evidence" value="ECO:0007669"/>
    <property type="project" value="UniProtKB-KW"/>
</dbReference>
<evidence type="ECO:0000256" key="8">
    <source>
        <dbReference type="SAM" id="MobiDB-lite"/>
    </source>
</evidence>
<feature type="region of interest" description="Disordered" evidence="8">
    <location>
        <begin position="279"/>
        <end position="303"/>
    </location>
</feature>
<keyword evidence="7" id="KW-0472">Membrane</keyword>
<dbReference type="InterPro" id="IPR017871">
    <property type="entry name" value="ABC_transporter-like_CS"/>
</dbReference>
<evidence type="ECO:0000313" key="11">
    <source>
        <dbReference type="Proteomes" id="UP001527866"/>
    </source>
</evidence>
<comment type="subcellular location">
    <subcellularLocation>
        <location evidence="1">Cell membrane</location>
        <topology evidence="1">Peripheral membrane protein</topology>
    </subcellularLocation>
</comment>
<accession>A0ABT4U3C1</accession>
<dbReference type="CDD" id="cd03257">
    <property type="entry name" value="ABC_NikE_OppD_transporters"/>
    <property type="match status" value="2"/>
</dbReference>
<evidence type="ECO:0000256" key="3">
    <source>
        <dbReference type="ARBA" id="ARBA00022448"/>
    </source>
</evidence>
<reference evidence="10 11" key="1">
    <citation type="submission" date="2023-01" db="EMBL/GenBank/DDBJ databases">
        <title>Draft genome sequence of Nocardiopsis sp. RSe5-2 isolated from halophytes.</title>
        <authorList>
            <person name="Duangmal K."/>
            <person name="Chantavorakit T."/>
        </authorList>
    </citation>
    <scope>NUCLEOTIDE SEQUENCE [LARGE SCALE GENOMIC DNA]</scope>
    <source>
        <strain evidence="10 11">RSe5-2</strain>
    </source>
</reference>
<comment type="similarity">
    <text evidence="2">Belongs to the ABC transporter superfamily.</text>
</comment>
<dbReference type="InterPro" id="IPR003439">
    <property type="entry name" value="ABC_transporter-like_ATP-bd"/>
</dbReference>
<dbReference type="Gene3D" id="3.40.50.300">
    <property type="entry name" value="P-loop containing nucleotide triphosphate hydrolases"/>
    <property type="match status" value="2"/>
</dbReference>
<dbReference type="SMART" id="SM00382">
    <property type="entry name" value="AAA"/>
    <property type="match status" value="2"/>
</dbReference>
<keyword evidence="5" id="KW-0547">Nucleotide-binding</keyword>
<keyword evidence="11" id="KW-1185">Reference proteome</keyword>
<evidence type="ECO:0000256" key="2">
    <source>
        <dbReference type="ARBA" id="ARBA00005417"/>
    </source>
</evidence>
<dbReference type="InterPro" id="IPR027417">
    <property type="entry name" value="P-loop_NTPase"/>
</dbReference>
<evidence type="ECO:0000256" key="4">
    <source>
        <dbReference type="ARBA" id="ARBA00022475"/>
    </source>
</evidence>
<dbReference type="SUPFAM" id="SSF52540">
    <property type="entry name" value="P-loop containing nucleoside triphosphate hydrolases"/>
    <property type="match status" value="2"/>
</dbReference>
<dbReference type="Pfam" id="PF08352">
    <property type="entry name" value="oligo_HPY"/>
    <property type="match status" value="2"/>
</dbReference>
<dbReference type="NCBIfam" id="NF007739">
    <property type="entry name" value="PRK10419.1"/>
    <property type="match status" value="2"/>
</dbReference>
<evidence type="ECO:0000256" key="7">
    <source>
        <dbReference type="ARBA" id="ARBA00023136"/>
    </source>
</evidence>
<evidence type="ECO:0000256" key="6">
    <source>
        <dbReference type="ARBA" id="ARBA00022840"/>
    </source>
</evidence>
<dbReference type="Pfam" id="PF00005">
    <property type="entry name" value="ABC_tran"/>
    <property type="match status" value="2"/>
</dbReference>
<name>A0ABT4U3C1_9ACTN</name>